<keyword evidence="1" id="KW-1003">Cell membrane</keyword>
<evidence type="ECO:0000256" key="4">
    <source>
        <dbReference type="ARBA" id="ARBA00023139"/>
    </source>
</evidence>
<dbReference type="Pfam" id="PF01547">
    <property type="entry name" value="SBP_bac_1"/>
    <property type="match status" value="1"/>
</dbReference>
<protein>
    <submittedName>
        <fullName evidence="7">Extracellular solute-binding protein</fullName>
    </submittedName>
</protein>
<dbReference type="PANTHER" id="PTHR43649">
    <property type="entry name" value="ARABINOSE-BINDING PROTEIN-RELATED"/>
    <property type="match status" value="1"/>
</dbReference>
<evidence type="ECO:0000256" key="2">
    <source>
        <dbReference type="ARBA" id="ARBA00022729"/>
    </source>
</evidence>
<dbReference type="InterPro" id="IPR050490">
    <property type="entry name" value="Bact_solute-bd_prot1"/>
</dbReference>
<gene>
    <name evidence="7" type="ORF">JCM16774_1721</name>
</gene>
<organism evidence="7 8">
    <name type="scientific">Pseudoleptotrichia goodfellowii</name>
    <dbReference type="NCBI Taxonomy" id="157692"/>
    <lineage>
        <taxon>Bacteria</taxon>
        <taxon>Fusobacteriati</taxon>
        <taxon>Fusobacteriota</taxon>
        <taxon>Fusobacteriia</taxon>
        <taxon>Fusobacteriales</taxon>
        <taxon>Leptotrichiaceae</taxon>
        <taxon>Pseudoleptotrichia</taxon>
    </lineage>
</organism>
<keyword evidence="5" id="KW-0449">Lipoprotein</keyword>
<dbReference type="InterPro" id="IPR006059">
    <property type="entry name" value="SBP"/>
</dbReference>
<evidence type="ECO:0000256" key="1">
    <source>
        <dbReference type="ARBA" id="ARBA00022475"/>
    </source>
</evidence>
<dbReference type="RefSeq" id="WP_081724202.1">
    <property type="nucleotide sequence ID" value="NZ_AP019822.1"/>
</dbReference>
<dbReference type="PROSITE" id="PS51257">
    <property type="entry name" value="PROKAR_LIPOPROTEIN"/>
    <property type="match status" value="1"/>
</dbReference>
<dbReference type="PANTHER" id="PTHR43649:SF33">
    <property type="entry name" value="POLYGALACTURONAN_RHAMNOGALACTURONAN-BINDING PROTEIN YTCQ"/>
    <property type="match status" value="1"/>
</dbReference>
<dbReference type="AlphaFoldDB" id="A0A510JCF7"/>
<reference evidence="7 8" key="1">
    <citation type="submission" date="2019-07" db="EMBL/GenBank/DDBJ databases">
        <title>Complete Genome Sequence of Leptotrichia goodfellowii Strain JCM 16774.</title>
        <authorList>
            <person name="Watanabe S."/>
            <person name="Cui L."/>
        </authorList>
    </citation>
    <scope>NUCLEOTIDE SEQUENCE [LARGE SCALE GENOMIC DNA]</scope>
    <source>
        <strain evidence="7 8">JCM16774</strain>
    </source>
</reference>
<sequence length="442" mass="48662">MNKNFMKKILIGVLFAFVLTACGGGKKESADEKKLDPNQKVTIKYWSFPNFTSDGEFKTPEEYDAALIKAFEEKNPNIKVEYQKIDFTDGPAKIETAIQAKSNPDVVIDAPGRIIDWAKKGYLAPFEKADVSKYSKVIADASSFENKLYLYPLGTAPFVMAVNKKLTDKLGVTDLLPLNKPGRNWTVEEFEKFLKAVKAKDSSVDPVLFYTKSQAGDQGPRAFVSNLYNSWITDEGVTKYTINDENGVKSLTWIKKAYDEGLLGKGVSAEAKDALEAFRSGKAVATILYSPGLKGQDKEAIAKGDLEPIFLPFPNESGQAKFEFLLAGAAVFDNGDPAKVAAAQKFVDFIVNDPVWGERSLKATNNFSPSGKTGIYGDDSEIKYLESLVGFYGPYYNTIDGYAQMRPLWFNMVQAILNGQTAPKAGLDKFAEDANKTISDAK</sequence>
<evidence type="ECO:0000256" key="6">
    <source>
        <dbReference type="SAM" id="SignalP"/>
    </source>
</evidence>
<evidence type="ECO:0000313" key="8">
    <source>
        <dbReference type="Proteomes" id="UP000321606"/>
    </source>
</evidence>
<dbReference type="Gene3D" id="3.40.190.10">
    <property type="entry name" value="Periplasmic binding protein-like II"/>
    <property type="match status" value="1"/>
</dbReference>
<dbReference type="OrthoDB" id="9782846at2"/>
<proteinExistence type="predicted"/>
<dbReference type="Proteomes" id="UP000321606">
    <property type="component" value="Chromosome"/>
</dbReference>
<keyword evidence="3" id="KW-0472">Membrane</keyword>
<dbReference type="KEGG" id="lgo:JCM16774_1721"/>
<feature type="signal peptide" evidence="6">
    <location>
        <begin position="1"/>
        <end position="23"/>
    </location>
</feature>
<feature type="chain" id="PRO_5021705061" evidence="6">
    <location>
        <begin position="24"/>
        <end position="442"/>
    </location>
</feature>
<dbReference type="EMBL" id="AP019822">
    <property type="protein sequence ID" value="BBM36776.1"/>
    <property type="molecule type" value="Genomic_DNA"/>
</dbReference>
<accession>A0A510JCF7</accession>
<evidence type="ECO:0000256" key="5">
    <source>
        <dbReference type="ARBA" id="ARBA00023288"/>
    </source>
</evidence>
<evidence type="ECO:0000313" key="7">
    <source>
        <dbReference type="EMBL" id="BBM36776.1"/>
    </source>
</evidence>
<dbReference type="STRING" id="714315.GCA_000516535_01728"/>
<keyword evidence="4" id="KW-0564">Palmitate</keyword>
<evidence type="ECO:0000256" key="3">
    <source>
        <dbReference type="ARBA" id="ARBA00023136"/>
    </source>
</evidence>
<dbReference type="SUPFAM" id="SSF53850">
    <property type="entry name" value="Periplasmic binding protein-like II"/>
    <property type="match status" value="1"/>
</dbReference>
<keyword evidence="2 6" id="KW-0732">Signal</keyword>
<name>A0A510JCF7_9FUSO</name>